<organism evidence="1 2">
    <name type="scientific">Pleurotus ostreatus (strain PC15)</name>
    <name type="common">Oyster mushroom</name>
    <dbReference type="NCBI Taxonomy" id="1137138"/>
    <lineage>
        <taxon>Eukaryota</taxon>
        <taxon>Fungi</taxon>
        <taxon>Dikarya</taxon>
        <taxon>Basidiomycota</taxon>
        <taxon>Agaricomycotina</taxon>
        <taxon>Agaricomycetes</taxon>
        <taxon>Agaricomycetidae</taxon>
        <taxon>Agaricales</taxon>
        <taxon>Pleurotineae</taxon>
        <taxon>Pleurotaceae</taxon>
        <taxon>Pleurotus</taxon>
    </lineage>
</organism>
<protein>
    <recommendedName>
        <fullName evidence="3">Integrase zinc-binding domain-containing protein</fullName>
    </recommendedName>
</protein>
<dbReference type="AlphaFoldDB" id="A0A067NQA5"/>
<evidence type="ECO:0000313" key="1">
    <source>
        <dbReference type="EMBL" id="KDQ30119.1"/>
    </source>
</evidence>
<evidence type="ECO:0000313" key="2">
    <source>
        <dbReference type="Proteomes" id="UP000027073"/>
    </source>
</evidence>
<dbReference type="VEuPathDB" id="FungiDB:PLEOSDRAFT_1036797"/>
<dbReference type="HOGENOM" id="CLU_000384_22_5_1"/>
<accession>A0A067NQA5</accession>
<dbReference type="InParanoid" id="A0A067NQA5"/>
<gene>
    <name evidence="1" type="ORF">PLEOSDRAFT_1036797</name>
</gene>
<name>A0A067NQA5_PLEO1</name>
<dbReference type="STRING" id="1137138.A0A067NQA5"/>
<reference evidence="2" key="1">
    <citation type="journal article" date="2014" name="Proc. Natl. Acad. Sci. U.S.A.">
        <title>Extensive sampling of basidiomycete genomes demonstrates inadequacy of the white-rot/brown-rot paradigm for wood decay fungi.</title>
        <authorList>
            <person name="Riley R."/>
            <person name="Salamov A.A."/>
            <person name="Brown D.W."/>
            <person name="Nagy L.G."/>
            <person name="Floudas D."/>
            <person name="Held B.W."/>
            <person name="Levasseur A."/>
            <person name="Lombard V."/>
            <person name="Morin E."/>
            <person name="Otillar R."/>
            <person name="Lindquist E.A."/>
            <person name="Sun H."/>
            <person name="LaButti K.M."/>
            <person name="Schmutz J."/>
            <person name="Jabbour D."/>
            <person name="Luo H."/>
            <person name="Baker S.E."/>
            <person name="Pisabarro A.G."/>
            <person name="Walton J.D."/>
            <person name="Blanchette R.A."/>
            <person name="Henrissat B."/>
            <person name="Martin F."/>
            <person name="Cullen D."/>
            <person name="Hibbett D.S."/>
            <person name="Grigoriev I.V."/>
        </authorList>
    </citation>
    <scope>NUCLEOTIDE SEQUENCE [LARGE SCALE GENOMIC DNA]</scope>
    <source>
        <strain evidence="2">PC15</strain>
    </source>
</reference>
<proteinExistence type="predicted"/>
<evidence type="ECO:0008006" key="3">
    <source>
        <dbReference type="Google" id="ProtNLM"/>
    </source>
</evidence>
<sequence length="152" mass="17452">MDTADLLALRIQQLEKHPNDIIAASETLKKARCKSRDQFMRRFKHRIQKTTYNVGDLVLVRNSQVEDTLSAMKTQPRYLGPYQVVERTSSGNYVVQELDGTILAKPFAAFRIMSYISRDDPILNHDAIIDEISEDELVEEIVPESEEEETPI</sequence>
<dbReference type="EMBL" id="KL198006">
    <property type="protein sequence ID" value="KDQ30119.1"/>
    <property type="molecule type" value="Genomic_DNA"/>
</dbReference>
<dbReference type="OrthoDB" id="446925at2759"/>
<dbReference type="Proteomes" id="UP000027073">
    <property type="component" value="Unassembled WGS sequence"/>
</dbReference>